<dbReference type="InterPro" id="IPR007307">
    <property type="entry name" value="Ltv1"/>
</dbReference>
<evidence type="ECO:0000256" key="2">
    <source>
        <dbReference type="SAM" id="Coils"/>
    </source>
</evidence>
<dbReference type="EMBL" id="HG810763">
    <property type="protein sequence ID" value="CDO62371.1"/>
    <property type="molecule type" value="Genomic_DNA"/>
</dbReference>
<evidence type="ECO:0008006" key="6">
    <source>
        <dbReference type="Google" id="ProtNLM"/>
    </source>
</evidence>
<evidence type="ECO:0000256" key="1">
    <source>
        <dbReference type="ARBA" id="ARBA00009078"/>
    </source>
</evidence>
<comment type="similarity">
    <text evidence="1">Belongs to the LTV1 family.</text>
</comment>
<feature type="compositionally biased region" description="Basic and acidic residues" evidence="3">
    <location>
        <begin position="458"/>
        <end position="469"/>
    </location>
</feature>
<feature type="coiled-coil region" evidence="2">
    <location>
        <begin position="520"/>
        <end position="595"/>
    </location>
</feature>
<dbReference type="GO" id="GO:0030688">
    <property type="term" value="C:preribosome, small subunit precursor"/>
    <property type="evidence" value="ECO:0007669"/>
    <property type="project" value="TreeGrafter"/>
</dbReference>
<proteinExistence type="inferred from homology"/>
<dbReference type="GO" id="GO:0005829">
    <property type="term" value="C:cytosol"/>
    <property type="evidence" value="ECO:0007669"/>
    <property type="project" value="TreeGrafter"/>
</dbReference>
<keyword evidence="5" id="KW-1185">Reference proteome</keyword>
<dbReference type="Proteomes" id="UP000027581">
    <property type="component" value="Unassembled WGS sequence"/>
</dbReference>
<dbReference type="AlphaFoldDB" id="A0A060RN53"/>
<dbReference type="VEuPathDB" id="PlasmoDB:PRG01_0213600"/>
<dbReference type="VEuPathDB" id="PlasmoDB:PRCDC_0213300"/>
<dbReference type="GO" id="GO:0005634">
    <property type="term" value="C:nucleus"/>
    <property type="evidence" value="ECO:0007669"/>
    <property type="project" value="TreeGrafter"/>
</dbReference>
<feature type="coiled-coil region" evidence="2">
    <location>
        <begin position="81"/>
        <end position="108"/>
    </location>
</feature>
<name>A0A060RN53_PLARE</name>
<feature type="region of interest" description="Disordered" evidence="3">
    <location>
        <begin position="127"/>
        <end position="157"/>
    </location>
</feature>
<keyword evidence="2" id="KW-0175">Coiled coil</keyword>
<reference evidence="4" key="1">
    <citation type="submission" date="2014-01" db="EMBL/GenBank/DDBJ databases">
        <authorList>
            <person name="Aslett M."/>
        </authorList>
    </citation>
    <scope>NUCLEOTIDE SEQUENCE</scope>
    <source>
        <strain evidence="4">CDC</strain>
    </source>
</reference>
<dbReference type="PhylomeDB" id="A0A060RN53"/>
<feature type="compositionally biased region" description="Basic residues" evidence="3">
    <location>
        <begin position="142"/>
        <end position="151"/>
    </location>
</feature>
<evidence type="ECO:0000313" key="5">
    <source>
        <dbReference type="Proteomes" id="UP000027581"/>
    </source>
</evidence>
<gene>
    <name evidence="4" type="ORF">PRCDC_0213300</name>
</gene>
<feature type="region of interest" description="Disordered" evidence="3">
    <location>
        <begin position="431"/>
        <end position="482"/>
    </location>
</feature>
<dbReference type="GO" id="GO:0042274">
    <property type="term" value="P:ribosomal small subunit biogenesis"/>
    <property type="evidence" value="ECO:0007669"/>
    <property type="project" value="InterPro"/>
</dbReference>
<dbReference type="GO" id="GO:0000056">
    <property type="term" value="P:ribosomal small subunit export from nucleus"/>
    <property type="evidence" value="ECO:0007669"/>
    <property type="project" value="TreeGrafter"/>
</dbReference>
<dbReference type="PANTHER" id="PTHR21531:SF0">
    <property type="entry name" value="PROTEIN LTV1 HOMOLOG"/>
    <property type="match status" value="1"/>
</dbReference>
<accession>A0A060RN53</accession>
<reference evidence="4" key="2">
    <citation type="submission" date="2014-05" db="EMBL/GenBank/DDBJ databases">
        <title>The genome sequences of chimpanzee malaria parasites reveal the path to human adaptation.</title>
        <authorList>
            <person name="Otto T.D."/>
            <person name="Rayner J.C."/>
            <person name="Boehme U."/>
            <person name="Pain A."/>
            <person name="Spottiswoode N."/>
            <person name="Sanders M."/>
            <person name="Quail M."/>
            <person name="Ollomo B."/>
            <person name="Renaud F."/>
            <person name="Thomas A.W."/>
            <person name="Prugnolle F."/>
            <person name="Conway D.J."/>
            <person name="Newbold C."/>
            <person name="Berriman M."/>
        </authorList>
    </citation>
    <scope>NUCLEOTIDE SEQUENCE [LARGE SCALE GENOMIC DNA]</scope>
    <source>
        <strain evidence="4">CDC</strain>
    </source>
</reference>
<organism evidence="4 5">
    <name type="scientific">Plasmodium reichenowi</name>
    <dbReference type="NCBI Taxonomy" id="5854"/>
    <lineage>
        <taxon>Eukaryota</taxon>
        <taxon>Sar</taxon>
        <taxon>Alveolata</taxon>
        <taxon>Apicomplexa</taxon>
        <taxon>Aconoidasida</taxon>
        <taxon>Haemosporida</taxon>
        <taxon>Plasmodiidae</taxon>
        <taxon>Plasmodium</taxon>
        <taxon>Plasmodium (Laverania)</taxon>
    </lineage>
</organism>
<evidence type="ECO:0000256" key="3">
    <source>
        <dbReference type="SAM" id="MobiDB-lite"/>
    </source>
</evidence>
<dbReference type="PANTHER" id="PTHR21531">
    <property type="entry name" value="LOW-TEMPERATURE VIABILITY PROTEIN LTV1-RELATED"/>
    <property type="match status" value="1"/>
</dbReference>
<sequence>MNKKKVTFKNDVTYENADLNEKHEYVESPFFFQREENENSYEEEELEEMLRHFNPLDFGIKEKLSESEKKILVKEIMGRSKKCTMKNNDMLNEENKSYENRKERKKQDIFIHDNIIHMNDNVKKEIKEEDQNGSNSKENDNKKKKKKKKKKNDNDKKNELSYLDGDCYFPNDGYDYEQHLKPISKNFIEIKNKTEQNFFEIQPNNEEEKELFKTFDMDNYEELNDNFVCEAQNVEEVGELKVDKKLIWGNVQPFLYIPSNDYMDDEEGMVNTDKINDNINDNICDKINDNIYDKIYDKINSDDVFSTDSDTENHINKNYNNHNNINEDQIIFDDKLNDISLYNNQDISTKNYDEKGTYENNMDSIKFSDLVEYQWRNNLNPVNDIKKIIKKKKKGKNVKLKLDDIIVNINDEDKKKIMQIVNLQNEEIRNQTRYSSKGNHKNVENENVNANENSNEEQQQKHEGGGHYYDDEDSYSENLEHSSSSLSYDCETILTTKTNTTNHPYKLIIPKQIKPTPLLLNSQKKNENDTKNKNKNKNEDIKLERYMILEKIKTTRDKNETLEEKKERKKAVKEAQRLNRKLKKENSLLMKHEKKLMDKNINPFDIRDNVKYIKL</sequence>
<protein>
    <recommendedName>
        <fullName evidence="6">Protein LTV1 homolog</fullName>
    </recommendedName>
</protein>
<evidence type="ECO:0000313" key="4">
    <source>
        <dbReference type="EMBL" id="CDO62371.1"/>
    </source>
</evidence>
<feature type="compositionally biased region" description="Low complexity" evidence="3">
    <location>
        <begin position="445"/>
        <end position="457"/>
    </location>
</feature>